<dbReference type="AlphaFoldDB" id="A0A166WFT0"/>
<sequence length="150" mass="16617">MIDIKTKNLIFLGLLGYWLFPVALALFVAISQMDYTPGFNFGDYFIGSFLMGLIFLPLPILSYIILLWLCTAICIMTVSNLGTTKAKIWGRVLLVIGILTAVISLSGGIIFSLALSLDGIAFLILLLPIFCFSLAYRRITKIDSSKVKRK</sequence>
<evidence type="ECO:0000313" key="2">
    <source>
        <dbReference type="Proteomes" id="UP000191806"/>
    </source>
</evidence>
<evidence type="ECO:0000313" key="1">
    <source>
        <dbReference type="EMBL" id="ARE28662.1"/>
    </source>
</evidence>
<protein>
    <submittedName>
        <fullName evidence="1">Uncharacterized protein</fullName>
    </submittedName>
</protein>
<accession>A0A166WFT0</accession>
<gene>
    <name evidence="1" type="ORF">LLJM1_1298</name>
</gene>
<dbReference type="EMBL" id="CP015899">
    <property type="protein sequence ID" value="ARE28662.1"/>
    <property type="molecule type" value="Genomic_DNA"/>
</dbReference>
<proteinExistence type="predicted"/>
<reference evidence="1 2" key="1">
    <citation type="journal article" date="2017" name="BMC Genomics">
        <title>Comparative and functional genomics of the Lactococcus lactis taxon; insights into evolution and niche adaptation.</title>
        <authorList>
            <person name="Kelleher P."/>
            <person name="Bottacini F."/>
            <person name="Mahony J."/>
            <person name="Kilcawley K.N."/>
            <person name="van Sinderen D."/>
        </authorList>
    </citation>
    <scope>NUCLEOTIDE SEQUENCE [LARGE SCALE GENOMIC DNA]</scope>
    <source>
        <strain evidence="1 2">JM1</strain>
    </source>
</reference>
<dbReference type="Proteomes" id="UP000191806">
    <property type="component" value="Chromosome"/>
</dbReference>
<organism evidence="1 2">
    <name type="scientific">Lactococcus lactis subsp. cremoris</name>
    <name type="common">Streptococcus cremoris</name>
    <dbReference type="NCBI Taxonomy" id="1359"/>
    <lineage>
        <taxon>Bacteria</taxon>
        <taxon>Bacillati</taxon>
        <taxon>Bacillota</taxon>
        <taxon>Bacilli</taxon>
        <taxon>Lactobacillales</taxon>
        <taxon>Streptococcaceae</taxon>
        <taxon>Lactococcus</taxon>
    </lineage>
</organism>
<name>A0A166WFT0_LACLC</name>
<dbReference type="RefSeq" id="WP_021165356.1">
    <property type="nucleotide sequence ID" value="NZ_CP015899.2"/>
</dbReference>